<feature type="domain" description="Carbohydrate kinase FGGY C-terminal" evidence="6">
    <location>
        <begin position="270"/>
        <end position="444"/>
    </location>
</feature>
<dbReference type="SUPFAM" id="SSF53067">
    <property type="entry name" value="Actin-like ATPase domain"/>
    <property type="match status" value="2"/>
</dbReference>
<dbReference type="InterPro" id="IPR018484">
    <property type="entry name" value="FGGY_N"/>
</dbReference>
<accession>A0ABS5QDU0</accession>
<evidence type="ECO:0000259" key="6">
    <source>
        <dbReference type="Pfam" id="PF02782"/>
    </source>
</evidence>
<dbReference type="PANTHER" id="PTHR43095:SF5">
    <property type="entry name" value="XYLULOSE KINASE"/>
    <property type="match status" value="1"/>
</dbReference>
<name>A0ABS5QDU0_9PROT</name>
<proteinExistence type="inferred from homology"/>
<evidence type="ECO:0000256" key="3">
    <source>
        <dbReference type="ARBA" id="ARBA00022777"/>
    </source>
</evidence>
<evidence type="ECO:0000256" key="1">
    <source>
        <dbReference type="ARBA" id="ARBA00009156"/>
    </source>
</evidence>
<gene>
    <name evidence="7" type="ORF">KHU32_13075</name>
</gene>
<keyword evidence="2 4" id="KW-0808">Transferase</keyword>
<evidence type="ECO:0000313" key="8">
    <source>
        <dbReference type="Proteomes" id="UP000766336"/>
    </source>
</evidence>
<dbReference type="Pfam" id="PF00370">
    <property type="entry name" value="FGGY_N"/>
    <property type="match status" value="1"/>
</dbReference>
<dbReference type="PROSITE" id="PS00445">
    <property type="entry name" value="FGGY_KINASES_2"/>
    <property type="match status" value="1"/>
</dbReference>
<organism evidence="7 8">
    <name type="scientific">Roseococcus pinisoli</name>
    <dbReference type="NCBI Taxonomy" id="2835040"/>
    <lineage>
        <taxon>Bacteria</taxon>
        <taxon>Pseudomonadati</taxon>
        <taxon>Pseudomonadota</taxon>
        <taxon>Alphaproteobacteria</taxon>
        <taxon>Acetobacterales</taxon>
        <taxon>Roseomonadaceae</taxon>
        <taxon>Roseococcus</taxon>
    </lineage>
</organism>
<dbReference type="Gene3D" id="3.30.420.40">
    <property type="match status" value="2"/>
</dbReference>
<dbReference type="InterPro" id="IPR043129">
    <property type="entry name" value="ATPase_NBD"/>
</dbReference>
<dbReference type="GO" id="GO:0016301">
    <property type="term" value="F:kinase activity"/>
    <property type="evidence" value="ECO:0007669"/>
    <property type="project" value="UniProtKB-KW"/>
</dbReference>
<dbReference type="PIRSF" id="PIRSF000538">
    <property type="entry name" value="GlpK"/>
    <property type="match status" value="1"/>
</dbReference>
<dbReference type="EMBL" id="JAHCDA010000002">
    <property type="protein sequence ID" value="MBS7811875.1"/>
    <property type="molecule type" value="Genomic_DNA"/>
</dbReference>
<protein>
    <submittedName>
        <fullName evidence="7">Carbohydrate kinase</fullName>
    </submittedName>
</protein>
<dbReference type="InterPro" id="IPR000577">
    <property type="entry name" value="Carb_kinase_FGGY"/>
</dbReference>
<evidence type="ECO:0000256" key="4">
    <source>
        <dbReference type="RuleBase" id="RU003733"/>
    </source>
</evidence>
<dbReference type="Proteomes" id="UP000766336">
    <property type="component" value="Unassembled WGS sequence"/>
</dbReference>
<evidence type="ECO:0000259" key="5">
    <source>
        <dbReference type="Pfam" id="PF00370"/>
    </source>
</evidence>
<dbReference type="InterPro" id="IPR050406">
    <property type="entry name" value="FGGY_Carb_Kinase"/>
</dbReference>
<evidence type="ECO:0000313" key="7">
    <source>
        <dbReference type="EMBL" id="MBS7811875.1"/>
    </source>
</evidence>
<sequence length="502" mass="52819">MAALLGIDIGTTSTIAVLVRPDGTKLAERSFPVRLHSPHPGWSEEEPEQWWANARQACRELSAVARQEGEELLALGVSGMAPALVALDAAGTPIRRSIQQSDGRAAVEVEAMKASVSADFHSRSGCAVSQQLLAPKLRWLERQEPENFARIATVMGSYDYIAHLLTGERVVEENWALEAGFLDLATRQVAPDLVALGGIGASAVPPVRAASQIAGRISEEAARETGLPAGLPVIGGIADHVSAALMAGVTAPGQVLIKFGGAGDILAASTTPVLDSRLFLDIHPVPGLFMPNGCMATSGTALDWFAREFARDLGQGGHAAHAALDEAAAALPAADAPVMLPYLLGEKTPLNDPRARGVIFGLELGHTRAHLWRALLEAVAFGFRHHLDVFAELALPADRLIASDGGTRSAVWMQITADILQKPVEIVAGHAGSALGAAYVSGVAVGAIPGWGETHRFVRSGGTVRPNPSAAAAHDRAYRTYRELYDRLAPVFTPQTPTTTAP</sequence>
<reference evidence="7 8" key="1">
    <citation type="submission" date="2021-05" db="EMBL/GenBank/DDBJ databases">
        <title>Roseococcus sp. XZZS9, whole genome shotgun sequencing project.</title>
        <authorList>
            <person name="Zhao G."/>
            <person name="Shen L."/>
        </authorList>
    </citation>
    <scope>NUCLEOTIDE SEQUENCE [LARGE SCALE GENOMIC DNA]</scope>
    <source>
        <strain evidence="7 8">XZZS9</strain>
    </source>
</reference>
<dbReference type="PANTHER" id="PTHR43095">
    <property type="entry name" value="SUGAR KINASE"/>
    <property type="match status" value="1"/>
</dbReference>
<dbReference type="RefSeq" id="WP_213670520.1">
    <property type="nucleotide sequence ID" value="NZ_JAHCDA010000002.1"/>
</dbReference>
<feature type="domain" description="Carbohydrate kinase FGGY N-terminal" evidence="5">
    <location>
        <begin position="4"/>
        <end position="245"/>
    </location>
</feature>
<comment type="similarity">
    <text evidence="1 4">Belongs to the FGGY kinase family.</text>
</comment>
<dbReference type="CDD" id="cd07804">
    <property type="entry name" value="ASKHA_NBD_FGGY_RrXK-like"/>
    <property type="match status" value="1"/>
</dbReference>
<keyword evidence="8" id="KW-1185">Reference proteome</keyword>
<dbReference type="InterPro" id="IPR018483">
    <property type="entry name" value="Carb_kinase_FGGY_CS"/>
</dbReference>
<dbReference type="InterPro" id="IPR018485">
    <property type="entry name" value="FGGY_C"/>
</dbReference>
<evidence type="ECO:0000256" key="2">
    <source>
        <dbReference type="ARBA" id="ARBA00022679"/>
    </source>
</evidence>
<comment type="caution">
    <text evidence="7">The sequence shown here is derived from an EMBL/GenBank/DDBJ whole genome shotgun (WGS) entry which is preliminary data.</text>
</comment>
<keyword evidence="3 4" id="KW-0418">Kinase</keyword>
<dbReference type="Pfam" id="PF02782">
    <property type="entry name" value="FGGY_C"/>
    <property type="match status" value="1"/>
</dbReference>